<dbReference type="InterPro" id="IPR000863">
    <property type="entry name" value="Sulfotransferase_dom"/>
</dbReference>
<dbReference type="PANTHER" id="PTHR45964:SF5">
    <property type="entry name" value="WSCD FAMILY MEMBER CG9164"/>
    <property type="match status" value="1"/>
</dbReference>
<dbReference type="InterPro" id="IPR051589">
    <property type="entry name" value="Sialate-O-sulfotransferase"/>
</dbReference>
<comment type="similarity">
    <text evidence="1">Belongs to the WSCD family.</text>
</comment>
<proteinExistence type="inferred from homology"/>
<dbReference type="Gene3D" id="3.40.50.300">
    <property type="entry name" value="P-loop containing nucleotide triphosphate hydrolases"/>
    <property type="match status" value="1"/>
</dbReference>
<evidence type="ECO:0000313" key="3">
    <source>
        <dbReference type="EMBL" id="CAD9631226.1"/>
    </source>
</evidence>
<dbReference type="EMBL" id="HBGZ01032556">
    <property type="protein sequence ID" value="CAD9631226.1"/>
    <property type="molecule type" value="Transcribed_RNA"/>
</dbReference>
<dbReference type="Pfam" id="PF00685">
    <property type="entry name" value="Sulfotransfer_1"/>
    <property type="match status" value="1"/>
</dbReference>
<gene>
    <name evidence="3" type="ORF">SMAR0320_LOCUS23274</name>
</gene>
<organism evidence="3">
    <name type="scientific">Skeletonema marinoi</name>
    <dbReference type="NCBI Taxonomy" id="267567"/>
    <lineage>
        <taxon>Eukaryota</taxon>
        <taxon>Sar</taxon>
        <taxon>Stramenopiles</taxon>
        <taxon>Ochrophyta</taxon>
        <taxon>Bacillariophyta</taxon>
        <taxon>Coscinodiscophyceae</taxon>
        <taxon>Thalassiosirophycidae</taxon>
        <taxon>Thalassiosirales</taxon>
        <taxon>Skeletonemataceae</taxon>
        <taxon>Skeletonema</taxon>
        <taxon>Skeletonema marinoi-dohrnii complex</taxon>
    </lineage>
</organism>
<dbReference type="InterPro" id="IPR027417">
    <property type="entry name" value="P-loop_NTPase"/>
</dbReference>
<accession>A0A7S2Q2Y8</accession>
<dbReference type="SUPFAM" id="SSF52540">
    <property type="entry name" value="P-loop containing nucleoside triphosphate hydrolases"/>
    <property type="match status" value="1"/>
</dbReference>
<protein>
    <recommendedName>
        <fullName evidence="2">Sulfotransferase domain-containing protein</fullName>
    </recommendedName>
</protein>
<sequence length="343" mass="39047">MNGRRRAASLAAAIGLSCFAGIAISNLYTSSSQEPNNNNNQAPTLRSYRRALSNVDPVNAATITDAVFKDPKHLYGDCEIPKARFATHQVATLYQPAFPGSGSRMTYELVEALTGMTISNDHNYAIDPNVHNHVVSVKTHYPNRNGISLEAFDDHFHGALLVIRNPIKAIPSFFNFWYERINHLENHSVRAPTEEWIAFRDANLGEQLKSWRKHMDYWLKKYENDRSKLLVLPYERLTDNARGPGTALKLALFLDSVEGVNAAKPEEVACLWHRSVKYMDEGETVEGHAVRSGSSTTPYTQSQFDAIRNTLQTQKWKYKDDPEVFKIMDQYMRHIQHSWLYVS</sequence>
<evidence type="ECO:0000259" key="2">
    <source>
        <dbReference type="Pfam" id="PF00685"/>
    </source>
</evidence>
<feature type="domain" description="Sulfotransferase" evidence="2">
    <location>
        <begin position="159"/>
        <end position="331"/>
    </location>
</feature>
<dbReference type="PROSITE" id="PS51257">
    <property type="entry name" value="PROKAR_LIPOPROTEIN"/>
    <property type="match status" value="1"/>
</dbReference>
<name>A0A7S2Q2Y8_9STRA</name>
<dbReference type="AlphaFoldDB" id="A0A7S2Q2Y8"/>
<reference evidence="3" key="1">
    <citation type="submission" date="2021-01" db="EMBL/GenBank/DDBJ databases">
        <authorList>
            <person name="Corre E."/>
            <person name="Pelletier E."/>
            <person name="Niang G."/>
            <person name="Scheremetjew M."/>
            <person name="Finn R."/>
            <person name="Kale V."/>
            <person name="Holt S."/>
            <person name="Cochrane G."/>
            <person name="Meng A."/>
            <person name="Brown T."/>
            <person name="Cohen L."/>
        </authorList>
    </citation>
    <scope>NUCLEOTIDE SEQUENCE</scope>
    <source>
        <strain evidence="3">SM1012Den-03</strain>
    </source>
</reference>
<evidence type="ECO:0000256" key="1">
    <source>
        <dbReference type="ARBA" id="ARBA00010236"/>
    </source>
</evidence>
<dbReference type="PANTHER" id="PTHR45964">
    <property type="entry name" value="WSCD FAMILY MEMBER CG9164"/>
    <property type="match status" value="1"/>
</dbReference>
<dbReference type="GO" id="GO:0008146">
    <property type="term" value="F:sulfotransferase activity"/>
    <property type="evidence" value="ECO:0007669"/>
    <property type="project" value="InterPro"/>
</dbReference>